<organism evidence="2 3">
    <name type="scientific">Glonium stellatum</name>
    <dbReference type="NCBI Taxonomy" id="574774"/>
    <lineage>
        <taxon>Eukaryota</taxon>
        <taxon>Fungi</taxon>
        <taxon>Dikarya</taxon>
        <taxon>Ascomycota</taxon>
        <taxon>Pezizomycotina</taxon>
        <taxon>Dothideomycetes</taxon>
        <taxon>Pleosporomycetidae</taxon>
        <taxon>Gloniales</taxon>
        <taxon>Gloniaceae</taxon>
        <taxon>Glonium</taxon>
    </lineage>
</organism>
<dbReference type="EMBL" id="KV751052">
    <property type="protein sequence ID" value="OCL01812.1"/>
    <property type="molecule type" value="Genomic_DNA"/>
</dbReference>
<protein>
    <submittedName>
        <fullName evidence="2">Uncharacterized protein</fullName>
    </submittedName>
</protein>
<feature type="compositionally biased region" description="Polar residues" evidence="1">
    <location>
        <begin position="72"/>
        <end position="82"/>
    </location>
</feature>
<evidence type="ECO:0000256" key="1">
    <source>
        <dbReference type="SAM" id="MobiDB-lite"/>
    </source>
</evidence>
<feature type="region of interest" description="Disordered" evidence="1">
    <location>
        <begin position="59"/>
        <end position="88"/>
    </location>
</feature>
<dbReference type="Proteomes" id="UP000250140">
    <property type="component" value="Unassembled WGS sequence"/>
</dbReference>
<accession>A0A8E2EN66</accession>
<feature type="compositionally biased region" description="Polar residues" evidence="1">
    <location>
        <begin position="202"/>
        <end position="212"/>
    </location>
</feature>
<keyword evidence="3" id="KW-1185">Reference proteome</keyword>
<proteinExistence type="predicted"/>
<evidence type="ECO:0000313" key="3">
    <source>
        <dbReference type="Proteomes" id="UP000250140"/>
    </source>
</evidence>
<evidence type="ECO:0000313" key="2">
    <source>
        <dbReference type="EMBL" id="OCL01812.1"/>
    </source>
</evidence>
<reference evidence="2 3" key="1">
    <citation type="journal article" date="2016" name="Nat. Commun.">
        <title>Ectomycorrhizal ecology is imprinted in the genome of the dominant symbiotic fungus Cenococcum geophilum.</title>
        <authorList>
            <consortium name="DOE Joint Genome Institute"/>
            <person name="Peter M."/>
            <person name="Kohler A."/>
            <person name="Ohm R.A."/>
            <person name="Kuo A."/>
            <person name="Krutzmann J."/>
            <person name="Morin E."/>
            <person name="Arend M."/>
            <person name="Barry K.W."/>
            <person name="Binder M."/>
            <person name="Choi C."/>
            <person name="Clum A."/>
            <person name="Copeland A."/>
            <person name="Grisel N."/>
            <person name="Haridas S."/>
            <person name="Kipfer T."/>
            <person name="LaButti K."/>
            <person name="Lindquist E."/>
            <person name="Lipzen A."/>
            <person name="Maire R."/>
            <person name="Meier B."/>
            <person name="Mihaltcheva S."/>
            <person name="Molinier V."/>
            <person name="Murat C."/>
            <person name="Poggeler S."/>
            <person name="Quandt C.A."/>
            <person name="Sperisen C."/>
            <person name="Tritt A."/>
            <person name="Tisserant E."/>
            <person name="Crous P.W."/>
            <person name="Henrissat B."/>
            <person name="Nehls U."/>
            <person name="Egli S."/>
            <person name="Spatafora J.W."/>
            <person name="Grigoriev I.V."/>
            <person name="Martin F.M."/>
        </authorList>
    </citation>
    <scope>NUCLEOTIDE SEQUENCE [LARGE SCALE GENOMIC DNA]</scope>
    <source>
        <strain evidence="2 3">CBS 207.34</strain>
    </source>
</reference>
<sequence length="231" mass="24205">MASRASLVGTVSSKAKAVKRCVEEAYNSSGVARKPATISTSSTAKVGWMVKAQRRRMQGGWIKRSAQDESRCVTSPEQSSGREGQFPGGNRLLVVERAASEEGIHEVIASNVPDTAQRVIRLGSRCWAEGDGALECMERRGARQDAGRPGRAAWPRGGGFGKVAGEVGKRIAGEVKSAAVGAGADGGISYQSGASRPPVSDQPATSQAPSYHSATIQLPVAVQSRRVQSQS</sequence>
<name>A0A8E2EN66_9PEZI</name>
<gene>
    <name evidence="2" type="ORF">AOQ84DRAFT_369786</name>
</gene>
<feature type="region of interest" description="Disordered" evidence="1">
    <location>
        <begin position="182"/>
        <end position="212"/>
    </location>
</feature>
<dbReference type="AlphaFoldDB" id="A0A8E2EN66"/>